<dbReference type="GO" id="GO:0003677">
    <property type="term" value="F:DNA binding"/>
    <property type="evidence" value="ECO:0007669"/>
    <property type="project" value="UniProtKB-UniRule"/>
</dbReference>
<protein>
    <submittedName>
        <fullName evidence="8">Site-specific tyrosine recombinase XerD</fullName>
    </submittedName>
</protein>
<evidence type="ECO:0000256" key="3">
    <source>
        <dbReference type="ARBA" id="ARBA00023125"/>
    </source>
</evidence>
<organism evidence="8 9">
    <name type="scientific">Prevotella pallens</name>
    <dbReference type="NCBI Taxonomy" id="60133"/>
    <lineage>
        <taxon>Bacteria</taxon>
        <taxon>Pseudomonadati</taxon>
        <taxon>Bacteroidota</taxon>
        <taxon>Bacteroidia</taxon>
        <taxon>Bacteroidales</taxon>
        <taxon>Prevotellaceae</taxon>
        <taxon>Prevotella</taxon>
    </lineage>
</organism>
<dbReference type="Pfam" id="PF00589">
    <property type="entry name" value="Phage_integrase"/>
    <property type="match status" value="1"/>
</dbReference>
<dbReference type="AlphaFoldDB" id="A0A379EZ46"/>
<sequence length="330" mass="37557">MNITTIITQFFSSKQNKKERKTVAVKPIVTLNHFVETAAKGVSTSTVNNYHTAVRSFLLFNGENDIALSAITNNKIRLYERWLKGNGVRNNTIACYLRSLRAIYNKGVSRHKVRNAKPFKGVFTGNERTVKTSLTIDDINRLVALKLPHYSFQAFARDVFVFSFCTMGLPPVDLFRLSYLHIKDGKIVYSRHKTGSQVVVPINKQMATIIERYKQDGCNLLFPRFACMRYRSFLSQYNRALKLLAKKADIKSSLSSYSARHAWASIANEAGVSINIISQALGHSNIATTMHYLAQIDCKKLRESNNIVLENLRVAPIDKRYTNVLERLQR</sequence>
<dbReference type="PANTHER" id="PTHR30349">
    <property type="entry name" value="PHAGE INTEGRASE-RELATED"/>
    <property type="match status" value="1"/>
</dbReference>
<dbReference type="InterPro" id="IPR050090">
    <property type="entry name" value="Tyrosine_recombinase_XerCD"/>
</dbReference>
<dbReference type="InterPro" id="IPR002104">
    <property type="entry name" value="Integrase_catalytic"/>
</dbReference>
<dbReference type="CDD" id="cd01185">
    <property type="entry name" value="INTN1_C_like"/>
    <property type="match status" value="1"/>
</dbReference>
<dbReference type="Pfam" id="PF13102">
    <property type="entry name" value="Phage_int_SAM_5"/>
    <property type="match status" value="1"/>
</dbReference>
<reference evidence="8 9" key="1">
    <citation type="submission" date="2018-06" db="EMBL/GenBank/DDBJ databases">
        <authorList>
            <consortium name="Pathogen Informatics"/>
            <person name="Doyle S."/>
        </authorList>
    </citation>
    <scope>NUCLEOTIDE SEQUENCE [LARGE SCALE GENOMIC DNA]</scope>
    <source>
        <strain evidence="8 9">NCTC13043</strain>
    </source>
</reference>
<dbReference type="Gene3D" id="1.10.443.10">
    <property type="entry name" value="Intergrase catalytic core"/>
    <property type="match status" value="1"/>
</dbReference>
<evidence type="ECO:0000256" key="1">
    <source>
        <dbReference type="ARBA" id="ARBA00008857"/>
    </source>
</evidence>
<dbReference type="InterPro" id="IPR025269">
    <property type="entry name" value="SAM-like_dom"/>
</dbReference>
<evidence type="ECO:0000259" key="6">
    <source>
        <dbReference type="PROSITE" id="PS51898"/>
    </source>
</evidence>
<dbReference type="SUPFAM" id="SSF56349">
    <property type="entry name" value="DNA breaking-rejoining enzymes"/>
    <property type="match status" value="1"/>
</dbReference>
<evidence type="ECO:0000313" key="8">
    <source>
        <dbReference type="EMBL" id="SUC11473.1"/>
    </source>
</evidence>
<dbReference type="GO" id="GO:0015074">
    <property type="term" value="P:DNA integration"/>
    <property type="evidence" value="ECO:0007669"/>
    <property type="project" value="UniProtKB-KW"/>
</dbReference>
<dbReference type="Gene3D" id="1.10.150.130">
    <property type="match status" value="1"/>
</dbReference>
<keyword evidence="3 5" id="KW-0238">DNA-binding</keyword>
<accession>A0A379EZ46</accession>
<dbReference type="InterPro" id="IPR010998">
    <property type="entry name" value="Integrase_recombinase_N"/>
</dbReference>
<evidence type="ECO:0000256" key="4">
    <source>
        <dbReference type="ARBA" id="ARBA00023172"/>
    </source>
</evidence>
<dbReference type="Proteomes" id="UP000254235">
    <property type="component" value="Unassembled WGS sequence"/>
</dbReference>
<dbReference type="RefSeq" id="WP_115082801.1">
    <property type="nucleotide sequence ID" value="NZ_UGTP01000001.1"/>
</dbReference>
<evidence type="ECO:0000256" key="2">
    <source>
        <dbReference type="ARBA" id="ARBA00022908"/>
    </source>
</evidence>
<keyword evidence="2" id="KW-0229">DNA integration</keyword>
<dbReference type="PANTHER" id="PTHR30349:SF64">
    <property type="entry name" value="PROPHAGE INTEGRASE INTD-RELATED"/>
    <property type="match status" value="1"/>
</dbReference>
<name>A0A379EZ46_9BACT</name>
<proteinExistence type="inferred from homology"/>
<evidence type="ECO:0000313" key="9">
    <source>
        <dbReference type="Proteomes" id="UP000254235"/>
    </source>
</evidence>
<dbReference type="GeneID" id="78570058"/>
<gene>
    <name evidence="8" type="ORF">NCTC13043_00319</name>
</gene>
<dbReference type="InterPro" id="IPR013762">
    <property type="entry name" value="Integrase-like_cat_sf"/>
</dbReference>
<dbReference type="EMBL" id="UGTP01000001">
    <property type="protein sequence ID" value="SUC11473.1"/>
    <property type="molecule type" value="Genomic_DNA"/>
</dbReference>
<dbReference type="InterPro" id="IPR011010">
    <property type="entry name" value="DNA_brk_join_enz"/>
</dbReference>
<keyword evidence="4" id="KW-0233">DNA recombination</keyword>
<dbReference type="PROSITE" id="PS51900">
    <property type="entry name" value="CB"/>
    <property type="match status" value="1"/>
</dbReference>
<evidence type="ECO:0000259" key="7">
    <source>
        <dbReference type="PROSITE" id="PS51900"/>
    </source>
</evidence>
<feature type="domain" description="Tyr recombinase" evidence="6">
    <location>
        <begin position="129"/>
        <end position="306"/>
    </location>
</feature>
<dbReference type="OrthoDB" id="5326076at2"/>
<evidence type="ECO:0000256" key="5">
    <source>
        <dbReference type="PROSITE-ProRule" id="PRU01248"/>
    </source>
</evidence>
<dbReference type="InterPro" id="IPR044068">
    <property type="entry name" value="CB"/>
</dbReference>
<dbReference type="GO" id="GO:0006310">
    <property type="term" value="P:DNA recombination"/>
    <property type="evidence" value="ECO:0007669"/>
    <property type="project" value="UniProtKB-KW"/>
</dbReference>
<comment type="similarity">
    <text evidence="1">Belongs to the 'phage' integrase family.</text>
</comment>
<feature type="domain" description="Core-binding (CB)" evidence="7">
    <location>
        <begin position="1"/>
        <end position="108"/>
    </location>
</feature>
<dbReference type="PROSITE" id="PS51898">
    <property type="entry name" value="TYR_RECOMBINASE"/>
    <property type="match status" value="1"/>
</dbReference>